<name>B4CTX2_9BACT</name>
<accession>B4CTX2</accession>
<feature type="domain" description="SGNH hydrolase-type esterase" evidence="4">
    <location>
        <begin position="37"/>
        <end position="215"/>
    </location>
</feature>
<reference evidence="5 6" key="1">
    <citation type="journal article" date="2011" name="J. Bacteriol.">
        <title>Genome sequence of Chthoniobacter flavus Ellin428, an aerobic heterotrophic soil bacterium.</title>
        <authorList>
            <person name="Kant R."/>
            <person name="van Passel M.W."/>
            <person name="Palva A."/>
            <person name="Lucas S."/>
            <person name="Lapidus A."/>
            <person name="Glavina Del Rio T."/>
            <person name="Dalin E."/>
            <person name="Tice H."/>
            <person name="Bruce D."/>
            <person name="Goodwin L."/>
            <person name="Pitluck S."/>
            <person name="Larimer F.W."/>
            <person name="Land M.L."/>
            <person name="Hauser L."/>
            <person name="Sangwan P."/>
            <person name="de Vos W.M."/>
            <person name="Janssen P.H."/>
            <person name="Smidt H."/>
        </authorList>
    </citation>
    <scope>NUCLEOTIDE SEQUENCE [LARGE SCALE GENOMIC DNA]</scope>
    <source>
        <strain evidence="5 6">Ellin428</strain>
    </source>
</reference>
<keyword evidence="6" id="KW-1185">Reference proteome</keyword>
<keyword evidence="2" id="KW-0378">Hydrolase</keyword>
<keyword evidence="3" id="KW-0732">Signal</keyword>
<dbReference type="Pfam" id="PF13472">
    <property type="entry name" value="Lipase_GDSL_2"/>
    <property type="match status" value="1"/>
</dbReference>
<dbReference type="Gene3D" id="3.40.50.1110">
    <property type="entry name" value="SGNH hydrolase"/>
    <property type="match status" value="1"/>
</dbReference>
<gene>
    <name evidence="5" type="ORF">CfE428DRAFT_0135</name>
</gene>
<dbReference type="CDD" id="cd01821">
    <property type="entry name" value="Rhamnogalacturan_acetylesterase_like"/>
    <property type="match status" value="1"/>
</dbReference>
<evidence type="ECO:0000256" key="2">
    <source>
        <dbReference type="ARBA" id="ARBA00022801"/>
    </source>
</evidence>
<comment type="similarity">
    <text evidence="1">Belongs to the 'GDSL' lipolytic enzyme family.</text>
</comment>
<evidence type="ECO:0000313" key="6">
    <source>
        <dbReference type="Proteomes" id="UP000005824"/>
    </source>
</evidence>
<evidence type="ECO:0000256" key="3">
    <source>
        <dbReference type="SAM" id="SignalP"/>
    </source>
</evidence>
<dbReference type="InterPro" id="IPR036514">
    <property type="entry name" value="SGNH_hydro_sf"/>
</dbReference>
<dbReference type="eggNOG" id="COG2755">
    <property type="taxonomic scope" value="Bacteria"/>
</dbReference>
<dbReference type="RefSeq" id="WP_006977462.1">
    <property type="nucleotide sequence ID" value="NZ_ABVL01000001.1"/>
</dbReference>
<evidence type="ECO:0000256" key="1">
    <source>
        <dbReference type="ARBA" id="ARBA00008668"/>
    </source>
</evidence>
<dbReference type="EMBL" id="ABVL01000001">
    <property type="protein sequence ID" value="EDY22010.1"/>
    <property type="molecule type" value="Genomic_DNA"/>
</dbReference>
<evidence type="ECO:0000313" key="5">
    <source>
        <dbReference type="EMBL" id="EDY22010.1"/>
    </source>
</evidence>
<organism evidence="5 6">
    <name type="scientific">Chthoniobacter flavus Ellin428</name>
    <dbReference type="NCBI Taxonomy" id="497964"/>
    <lineage>
        <taxon>Bacteria</taxon>
        <taxon>Pseudomonadati</taxon>
        <taxon>Verrucomicrobiota</taxon>
        <taxon>Spartobacteria</taxon>
        <taxon>Chthoniobacterales</taxon>
        <taxon>Chthoniobacteraceae</taxon>
        <taxon>Chthoniobacter</taxon>
    </lineage>
</organism>
<dbReference type="InterPro" id="IPR013830">
    <property type="entry name" value="SGNH_hydro"/>
</dbReference>
<dbReference type="InterPro" id="IPR037459">
    <property type="entry name" value="RhgT-like"/>
</dbReference>
<evidence type="ECO:0000259" key="4">
    <source>
        <dbReference type="Pfam" id="PF13472"/>
    </source>
</evidence>
<dbReference type="GO" id="GO:0016788">
    <property type="term" value="F:hydrolase activity, acting on ester bonds"/>
    <property type="evidence" value="ECO:0007669"/>
    <property type="project" value="UniProtKB-ARBA"/>
</dbReference>
<dbReference type="STRING" id="497964.CfE428DRAFT_0135"/>
<dbReference type="PANTHER" id="PTHR43695">
    <property type="entry name" value="PUTATIVE (AFU_ORTHOLOGUE AFUA_2G17250)-RELATED"/>
    <property type="match status" value="1"/>
</dbReference>
<feature type="chain" id="PRO_5002802652" evidence="3">
    <location>
        <begin position="22"/>
        <end position="324"/>
    </location>
</feature>
<protein>
    <submittedName>
        <fullName evidence="5">Lipolytic protein G-D-S-L family</fullName>
    </submittedName>
</protein>
<sequence precursor="true">MSRRVFLITLFLICCASVALAAEPASKADHKLRVVLVGDSTVAEKSGWGTAFIKLLAPDVECINAARGGQSSKSFLDGGNWKKALDLKPDWVLIQFGHNDQPGKGPNRETDPETTYRANLIRYVDEARAIGAKPVLVTSLVRRTFQPDKQHLRVDLEPYVAAMKKVAEEKHVPLVDLHARSKELVEKLGPEGVKPMEPEGKTPGSLDGTHLNERGGEMIAPLVADEIAQGRTGARHASREITGHVPPSFHPAMKLLRSCFALALTLALAATTSMAAPIPAKDRTVILITIDGFPAWLWHDPALPVPTLRKLAAEKARKRRACRW</sequence>
<dbReference type="PANTHER" id="PTHR43695:SF1">
    <property type="entry name" value="RHAMNOGALACTURONAN ACETYLESTERASE"/>
    <property type="match status" value="1"/>
</dbReference>
<proteinExistence type="inferred from homology"/>
<dbReference type="SUPFAM" id="SSF52266">
    <property type="entry name" value="SGNH hydrolase"/>
    <property type="match status" value="1"/>
</dbReference>
<dbReference type="AlphaFoldDB" id="B4CTX2"/>
<feature type="signal peptide" evidence="3">
    <location>
        <begin position="1"/>
        <end position="21"/>
    </location>
</feature>
<dbReference type="InParanoid" id="B4CTX2"/>
<dbReference type="Proteomes" id="UP000005824">
    <property type="component" value="Unassembled WGS sequence"/>
</dbReference>
<comment type="caution">
    <text evidence="5">The sequence shown here is derived from an EMBL/GenBank/DDBJ whole genome shotgun (WGS) entry which is preliminary data.</text>
</comment>